<dbReference type="Proteomes" id="UP001164743">
    <property type="component" value="Chromosome 14A"/>
</dbReference>
<feature type="chain" id="PRO_5045701167" evidence="2">
    <location>
        <begin position="22"/>
        <end position="205"/>
    </location>
</feature>
<evidence type="ECO:0000313" key="4">
    <source>
        <dbReference type="Proteomes" id="UP001164743"/>
    </source>
</evidence>
<keyword evidence="2" id="KW-0732">Signal</keyword>
<name>A0ABY7D680_9BASI</name>
<feature type="compositionally biased region" description="Polar residues" evidence="1">
    <location>
        <begin position="91"/>
        <end position="108"/>
    </location>
</feature>
<evidence type="ECO:0000256" key="2">
    <source>
        <dbReference type="SAM" id="SignalP"/>
    </source>
</evidence>
<feature type="signal peptide" evidence="2">
    <location>
        <begin position="1"/>
        <end position="21"/>
    </location>
</feature>
<proteinExistence type="predicted"/>
<feature type="region of interest" description="Disordered" evidence="1">
    <location>
        <begin position="82"/>
        <end position="151"/>
    </location>
</feature>
<protein>
    <submittedName>
        <fullName evidence="3">Uncharacterized protein</fullName>
    </submittedName>
</protein>
<accession>A0ABY7D680</accession>
<organism evidence="3 4">
    <name type="scientific">Puccinia triticina</name>
    <dbReference type="NCBI Taxonomy" id="208348"/>
    <lineage>
        <taxon>Eukaryota</taxon>
        <taxon>Fungi</taxon>
        <taxon>Dikarya</taxon>
        <taxon>Basidiomycota</taxon>
        <taxon>Pucciniomycotina</taxon>
        <taxon>Pucciniomycetes</taxon>
        <taxon>Pucciniales</taxon>
        <taxon>Pucciniaceae</taxon>
        <taxon>Puccinia</taxon>
    </lineage>
</organism>
<keyword evidence="4" id="KW-1185">Reference proteome</keyword>
<evidence type="ECO:0000313" key="3">
    <source>
        <dbReference type="EMBL" id="WAQ91490.1"/>
    </source>
</evidence>
<evidence type="ECO:0000256" key="1">
    <source>
        <dbReference type="SAM" id="MobiDB-lite"/>
    </source>
</evidence>
<reference evidence="3" key="1">
    <citation type="submission" date="2022-10" db="EMBL/GenBank/DDBJ databases">
        <title>Puccinia triticina Genome sequencing and assembly.</title>
        <authorList>
            <person name="Li C."/>
        </authorList>
    </citation>
    <scope>NUCLEOTIDE SEQUENCE</scope>
    <source>
        <strain evidence="3">Pt15</strain>
    </source>
</reference>
<dbReference type="EMBL" id="CP110434">
    <property type="protein sequence ID" value="WAQ91490.1"/>
    <property type="molecule type" value="Genomic_DNA"/>
</dbReference>
<gene>
    <name evidence="3" type="ORF">PtA15_14A374</name>
</gene>
<feature type="compositionally biased region" description="Low complexity" evidence="1">
    <location>
        <begin position="109"/>
        <end position="122"/>
    </location>
</feature>
<sequence>MFRLSFVAIFISLVALNAVSAHPAPLAKRNVIYTCVSLRKGERCLSGDDACCHVVCERTDIPTNCFAIPSTQSIPFCAHARASRQVRRPTQETGPAQAQSSPASPTTNRASYSTTSRSDASSPTGRSDPASPTGRSDPASPTTPKPDRRIDVASRSDLLRAATTWSGVCPASVSAGSRALKSPAYQFIPFIQSFSQQRHDLQLNQ</sequence>
<dbReference type="GeneID" id="77803978"/>
<dbReference type="RefSeq" id="XP_053027045.1">
    <property type="nucleotide sequence ID" value="XM_053163083.1"/>
</dbReference>